<keyword evidence="6" id="KW-0479">Metal-binding</keyword>
<comment type="subcellular location">
    <subcellularLocation>
        <location evidence="2">Membrane</location>
        <topology evidence="2">Multi-pass membrane protein</topology>
    </subcellularLocation>
</comment>
<keyword evidence="14" id="KW-1185">Reference proteome</keyword>
<keyword evidence="5 12" id="KW-0812">Transmembrane</keyword>
<dbReference type="GeneID" id="114430297"/>
<dbReference type="GO" id="GO:0008270">
    <property type="term" value="F:zinc ion binding"/>
    <property type="evidence" value="ECO:0007669"/>
    <property type="project" value="UniProtKB-KW"/>
</dbReference>
<dbReference type="OrthoDB" id="1711136at2759"/>
<feature type="transmembrane region" description="Helical" evidence="12">
    <location>
        <begin position="21"/>
        <end position="47"/>
    </location>
</feature>
<keyword evidence="9" id="KW-0862">Zinc</keyword>
<evidence type="ECO:0000256" key="10">
    <source>
        <dbReference type="ARBA" id="ARBA00022989"/>
    </source>
</evidence>
<evidence type="ECO:0000256" key="6">
    <source>
        <dbReference type="ARBA" id="ARBA00022723"/>
    </source>
</evidence>
<proteinExistence type="predicted"/>
<protein>
    <recommendedName>
        <fullName evidence="3">RING-type E3 ubiquitin transferase</fullName>
        <ecNumber evidence="3">2.3.2.27</ecNumber>
    </recommendedName>
</protein>
<dbReference type="GO" id="GO:0016020">
    <property type="term" value="C:membrane"/>
    <property type="evidence" value="ECO:0007669"/>
    <property type="project" value="UniProtKB-SubCell"/>
</dbReference>
<reference evidence="15" key="1">
    <citation type="submission" date="2025-08" db="UniProtKB">
        <authorList>
            <consortium name="RefSeq"/>
        </authorList>
    </citation>
    <scope>IDENTIFICATION</scope>
</reference>
<gene>
    <name evidence="15" type="primary">LOC114430297</name>
</gene>
<accession>A0A6P7HV13</accession>
<keyword evidence="7" id="KW-0863">Zinc-finger</keyword>
<dbReference type="Pfam" id="PF12483">
    <property type="entry name" value="GIDE"/>
    <property type="match status" value="1"/>
</dbReference>
<keyword evidence="10 12" id="KW-1133">Transmembrane helix</keyword>
<dbReference type="GO" id="GO:0061630">
    <property type="term" value="F:ubiquitin protein ligase activity"/>
    <property type="evidence" value="ECO:0007669"/>
    <property type="project" value="UniProtKB-EC"/>
</dbReference>
<dbReference type="PANTHER" id="PTHR12183:SF6">
    <property type="entry name" value="RING-TYPE E3 UBIQUITIN TRANSFERASE"/>
    <property type="match status" value="1"/>
</dbReference>
<dbReference type="InterPro" id="IPR051652">
    <property type="entry name" value="MDM2_MDM4_MUL1"/>
</dbReference>
<sequence length="309" mass="33721">MALRVARIALRTGHPEEMAKFCLGFSLTEALCVGAGLAVSGLCYYMYRKKKKTADELDNASHINIDGNLKDTLEVTPGARLQYAVVEGVVEPVGEPLRSQCHEDIVGVVHKVEVTEPRLGLSSLYSALFKSHDKPVLHKQVTSVPFVLRGSDGTAVQVHCPLKASGLNMEMLYKRFLQVSHGFSVLGWYFSGVKSYSQLETEEMLESVGTRVTGVGQLTLDPDGTLNLRPPSDGSKYFLSMADYDTLRKQYSAATKAWKRFAVIFALAGAAALYTRKASLDSVTTKGGNPVEDGENNQENICHLPLSAM</sequence>
<dbReference type="RefSeq" id="XP_028254402.1">
    <property type="nucleotide sequence ID" value="XM_028398601.1"/>
</dbReference>
<keyword evidence="4" id="KW-0808">Transferase</keyword>
<evidence type="ECO:0000256" key="9">
    <source>
        <dbReference type="ARBA" id="ARBA00022833"/>
    </source>
</evidence>
<dbReference type="InParanoid" id="A0A6P7HV13"/>
<feature type="domain" description="E3 Ubiquitin ligase MUL1-like" evidence="13">
    <location>
        <begin position="128"/>
        <end position="269"/>
    </location>
</feature>
<organism evidence="14 15">
    <name type="scientific">Parambassis ranga</name>
    <name type="common">Indian glassy fish</name>
    <dbReference type="NCBI Taxonomy" id="210632"/>
    <lineage>
        <taxon>Eukaryota</taxon>
        <taxon>Metazoa</taxon>
        <taxon>Chordata</taxon>
        <taxon>Craniata</taxon>
        <taxon>Vertebrata</taxon>
        <taxon>Euteleostomi</taxon>
        <taxon>Actinopterygii</taxon>
        <taxon>Neopterygii</taxon>
        <taxon>Teleostei</taxon>
        <taxon>Neoteleostei</taxon>
        <taxon>Acanthomorphata</taxon>
        <taxon>Ovalentaria</taxon>
        <taxon>Ambassidae</taxon>
        <taxon>Parambassis</taxon>
    </lineage>
</organism>
<dbReference type="InterPro" id="IPR022170">
    <property type="entry name" value="MUL1-like"/>
</dbReference>
<evidence type="ECO:0000256" key="3">
    <source>
        <dbReference type="ARBA" id="ARBA00012483"/>
    </source>
</evidence>
<dbReference type="Proteomes" id="UP000515145">
    <property type="component" value="Unplaced"/>
</dbReference>
<evidence type="ECO:0000256" key="5">
    <source>
        <dbReference type="ARBA" id="ARBA00022692"/>
    </source>
</evidence>
<dbReference type="GO" id="GO:0016567">
    <property type="term" value="P:protein ubiquitination"/>
    <property type="evidence" value="ECO:0007669"/>
    <property type="project" value="InterPro"/>
</dbReference>
<comment type="catalytic activity">
    <reaction evidence="1">
        <text>S-ubiquitinyl-[E2 ubiquitin-conjugating enzyme]-L-cysteine + [acceptor protein]-L-lysine = [E2 ubiquitin-conjugating enzyme]-L-cysteine + N(6)-ubiquitinyl-[acceptor protein]-L-lysine.</text>
        <dbReference type="EC" id="2.3.2.27"/>
    </reaction>
</comment>
<name>A0A6P7HV13_9TELE</name>
<keyword evidence="11 12" id="KW-0472">Membrane</keyword>
<keyword evidence="8" id="KW-0833">Ubl conjugation pathway</keyword>
<evidence type="ECO:0000256" key="4">
    <source>
        <dbReference type="ARBA" id="ARBA00022679"/>
    </source>
</evidence>
<evidence type="ECO:0000256" key="2">
    <source>
        <dbReference type="ARBA" id="ARBA00004141"/>
    </source>
</evidence>
<dbReference type="EC" id="2.3.2.27" evidence="3"/>
<evidence type="ECO:0000259" key="13">
    <source>
        <dbReference type="Pfam" id="PF12483"/>
    </source>
</evidence>
<evidence type="ECO:0000256" key="12">
    <source>
        <dbReference type="SAM" id="Phobius"/>
    </source>
</evidence>
<evidence type="ECO:0000256" key="1">
    <source>
        <dbReference type="ARBA" id="ARBA00000900"/>
    </source>
</evidence>
<evidence type="ECO:0000256" key="11">
    <source>
        <dbReference type="ARBA" id="ARBA00023136"/>
    </source>
</evidence>
<evidence type="ECO:0000256" key="8">
    <source>
        <dbReference type="ARBA" id="ARBA00022786"/>
    </source>
</evidence>
<evidence type="ECO:0000313" key="14">
    <source>
        <dbReference type="Proteomes" id="UP000515145"/>
    </source>
</evidence>
<evidence type="ECO:0000256" key="7">
    <source>
        <dbReference type="ARBA" id="ARBA00022771"/>
    </source>
</evidence>
<dbReference type="PANTHER" id="PTHR12183">
    <property type="entry name" value="MITOCHONDRIAL UBIQUITIN LIGASE ACTIVATOR OF NFKB 1"/>
    <property type="match status" value="1"/>
</dbReference>
<dbReference type="AlphaFoldDB" id="A0A6P7HV13"/>
<evidence type="ECO:0000313" key="15">
    <source>
        <dbReference type="RefSeq" id="XP_028254402.1"/>
    </source>
</evidence>